<keyword evidence="4" id="KW-1003">Cell membrane</keyword>
<proteinExistence type="inferred from homology"/>
<dbReference type="PANTHER" id="PTHR42718">
    <property type="entry name" value="MAJOR FACILITATOR SUPERFAMILY MULTIDRUG TRANSPORTER MFSC"/>
    <property type="match status" value="1"/>
</dbReference>
<gene>
    <name evidence="10" type="ORF">P409_01845</name>
</gene>
<comment type="caution">
    <text evidence="10">The sequence shown here is derived from an EMBL/GenBank/DDBJ whole genome shotgun (WGS) entry which is preliminary data.</text>
</comment>
<keyword evidence="5 8" id="KW-0812">Transmembrane</keyword>
<dbReference type="InterPro" id="IPR011701">
    <property type="entry name" value="MFS"/>
</dbReference>
<comment type="subcellular location">
    <subcellularLocation>
        <location evidence="1">Cell membrane</location>
        <topology evidence="1">Multi-pass membrane protein</topology>
    </subcellularLocation>
</comment>
<evidence type="ECO:0000256" key="7">
    <source>
        <dbReference type="ARBA" id="ARBA00023136"/>
    </source>
</evidence>
<evidence type="ECO:0000256" key="5">
    <source>
        <dbReference type="ARBA" id="ARBA00022692"/>
    </source>
</evidence>
<feature type="transmembrane region" description="Helical" evidence="8">
    <location>
        <begin position="276"/>
        <end position="299"/>
    </location>
</feature>
<dbReference type="CDD" id="cd17503">
    <property type="entry name" value="MFS_LmrB_MDR_like"/>
    <property type="match status" value="1"/>
</dbReference>
<feature type="transmembrane region" description="Helical" evidence="8">
    <location>
        <begin position="500"/>
        <end position="518"/>
    </location>
</feature>
<feature type="transmembrane region" description="Helical" evidence="8">
    <location>
        <begin position="84"/>
        <end position="103"/>
    </location>
</feature>
<accession>A0A0A0DB40</accession>
<name>A0A0A0DB40_9PROT</name>
<dbReference type="GO" id="GO:0005886">
    <property type="term" value="C:plasma membrane"/>
    <property type="evidence" value="ECO:0007669"/>
    <property type="project" value="UniProtKB-SubCell"/>
</dbReference>
<feature type="domain" description="Major facilitator superfamily (MFS) profile" evidence="9">
    <location>
        <begin position="18"/>
        <end position="523"/>
    </location>
</feature>
<feature type="transmembrane region" description="Helical" evidence="8">
    <location>
        <begin position="370"/>
        <end position="392"/>
    </location>
</feature>
<dbReference type="EMBL" id="JANX01000007">
    <property type="protein sequence ID" value="KGM35891.1"/>
    <property type="molecule type" value="Genomic_DNA"/>
</dbReference>
<feature type="transmembrane region" description="Helical" evidence="8">
    <location>
        <begin position="339"/>
        <end position="358"/>
    </location>
</feature>
<dbReference type="AlphaFoldDB" id="A0A0A0DB40"/>
<organism evidence="10 11">
    <name type="scientific">Inquilinus limosus MP06</name>
    <dbReference type="NCBI Taxonomy" id="1398085"/>
    <lineage>
        <taxon>Bacteria</taxon>
        <taxon>Pseudomonadati</taxon>
        <taxon>Pseudomonadota</taxon>
        <taxon>Alphaproteobacteria</taxon>
        <taxon>Rhodospirillales</taxon>
        <taxon>Rhodospirillaceae</taxon>
        <taxon>Inquilinus</taxon>
    </lineage>
</organism>
<keyword evidence="3" id="KW-0813">Transport</keyword>
<dbReference type="Pfam" id="PF07690">
    <property type="entry name" value="MFS_1"/>
    <property type="match status" value="1"/>
</dbReference>
<evidence type="ECO:0000256" key="4">
    <source>
        <dbReference type="ARBA" id="ARBA00022475"/>
    </source>
</evidence>
<evidence type="ECO:0000259" key="9">
    <source>
        <dbReference type="PROSITE" id="PS50850"/>
    </source>
</evidence>
<dbReference type="PANTHER" id="PTHR42718:SF9">
    <property type="entry name" value="MAJOR FACILITATOR SUPERFAMILY MULTIDRUG TRANSPORTER MFSC"/>
    <property type="match status" value="1"/>
</dbReference>
<feature type="transmembrane region" description="Helical" evidence="8">
    <location>
        <begin position="204"/>
        <end position="224"/>
    </location>
</feature>
<dbReference type="Proteomes" id="UP000029995">
    <property type="component" value="Unassembled WGS sequence"/>
</dbReference>
<evidence type="ECO:0000256" key="8">
    <source>
        <dbReference type="SAM" id="Phobius"/>
    </source>
</evidence>
<feature type="transmembrane region" description="Helical" evidence="8">
    <location>
        <begin position="170"/>
        <end position="192"/>
    </location>
</feature>
<reference evidence="10 11" key="1">
    <citation type="submission" date="2014-01" db="EMBL/GenBank/DDBJ databases">
        <title>Genome sequence determination for a cystic fibrosis isolate, Inquilinus limosus.</title>
        <authorList>
            <person name="Pino M."/>
            <person name="Di Conza J."/>
            <person name="Gutkind G."/>
        </authorList>
    </citation>
    <scope>NUCLEOTIDE SEQUENCE [LARGE SCALE GENOMIC DNA]</scope>
    <source>
        <strain evidence="10 11">MP06</strain>
    </source>
</reference>
<feature type="transmembrane region" description="Helical" evidence="8">
    <location>
        <begin position="236"/>
        <end position="255"/>
    </location>
</feature>
<feature type="transmembrane region" description="Helical" evidence="8">
    <location>
        <begin position="404"/>
        <end position="425"/>
    </location>
</feature>
<sequence>MRNESGAERPVPLRSWVAVIGGVFGCFMAGMNVHVTNASLPDIEGSLGASFDEGSWITTAYLVAEIVIIPLTAWLSEVISIRRVLIAGTVGFLAFSVCCSLAPTIGTMIAARALQGAAGGVLIPLSFQLIVTELPPSKHPVGMALFAIANNVAQAAGPTIGGWLTDAYSWRWIFYLQIPPGLFLLGAIAWSIDPKPMRTDELRRGDWGGIAAMAVGLSALQIVLEEGGRKDWFASGFIVYASAVAGAGLLAFVAIELCRRRPFIDLRLLARANFGLASLVQFTFGAAVFGVVFLVPNYFSQLHGYNARETGLVMIPYGAVQLVMSFLTPMLMRRLGARLTVILGFAFVAAGCFMSTGLDANSARNVIVPSLVIRGIGQSLVVVALSVISVAGLERHQLGSASGLFSMVRNLGGAVGIAIISQIVVEREKLHAMRLGESVSLYLPETREWIIDGVRAVSGTQVGRADALLGPGALPARMQAIGLIDGEIHRQALFMAYGDAFLVAAVALVACGAVAVFLRQGRAAAAGGGH</sequence>
<protein>
    <submittedName>
        <fullName evidence="10">DSBA oxidoreductase</fullName>
    </submittedName>
</protein>
<dbReference type="NCBIfam" id="TIGR00711">
    <property type="entry name" value="efflux_EmrB"/>
    <property type="match status" value="1"/>
</dbReference>
<evidence type="ECO:0000256" key="1">
    <source>
        <dbReference type="ARBA" id="ARBA00004651"/>
    </source>
</evidence>
<dbReference type="InterPro" id="IPR020846">
    <property type="entry name" value="MFS_dom"/>
</dbReference>
<keyword evidence="7 8" id="KW-0472">Membrane</keyword>
<comment type="similarity">
    <text evidence="2">Belongs to the major facilitator superfamily. EmrB family.</text>
</comment>
<dbReference type="PROSITE" id="PS51257">
    <property type="entry name" value="PROKAR_LIPOPROTEIN"/>
    <property type="match status" value="1"/>
</dbReference>
<dbReference type="OrthoDB" id="9791756at2"/>
<evidence type="ECO:0000256" key="2">
    <source>
        <dbReference type="ARBA" id="ARBA00008537"/>
    </source>
</evidence>
<evidence type="ECO:0000313" key="10">
    <source>
        <dbReference type="EMBL" id="KGM35891.1"/>
    </source>
</evidence>
<evidence type="ECO:0000256" key="3">
    <source>
        <dbReference type="ARBA" id="ARBA00022448"/>
    </source>
</evidence>
<evidence type="ECO:0000256" key="6">
    <source>
        <dbReference type="ARBA" id="ARBA00022989"/>
    </source>
</evidence>
<dbReference type="GO" id="GO:0022857">
    <property type="term" value="F:transmembrane transporter activity"/>
    <property type="evidence" value="ECO:0007669"/>
    <property type="project" value="InterPro"/>
</dbReference>
<evidence type="ECO:0000313" key="11">
    <source>
        <dbReference type="Proteomes" id="UP000029995"/>
    </source>
</evidence>
<feature type="transmembrane region" description="Helical" evidence="8">
    <location>
        <begin position="311"/>
        <end position="332"/>
    </location>
</feature>
<dbReference type="SUPFAM" id="SSF103473">
    <property type="entry name" value="MFS general substrate transporter"/>
    <property type="match status" value="1"/>
</dbReference>
<dbReference type="RefSeq" id="WP_034831225.1">
    <property type="nucleotide sequence ID" value="NZ_JANX01000007.1"/>
</dbReference>
<feature type="transmembrane region" description="Helical" evidence="8">
    <location>
        <begin position="55"/>
        <end position="75"/>
    </location>
</feature>
<dbReference type="Gene3D" id="1.20.1250.20">
    <property type="entry name" value="MFS general substrate transporter like domains"/>
    <property type="match status" value="1"/>
</dbReference>
<dbReference type="InterPro" id="IPR036259">
    <property type="entry name" value="MFS_trans_sf"/>
</dbReference>
<dbReference type="InterPro" id="IPR004638">
    <property type="entry name" value="EmrB-like"/>
</dbReference>
<keyword evidence="6 8" id="KW-1133">Transmembrane helix</keyword>
<feature type="transmembrane region" description="Helical" evidence="8">
    <location>
        <begin position="12"/>
        <end position="35"/>
    </location>
</feature>
<dbReference type="PROSITE" id="PS50850">
    <property type="entry name" value="MFS"/>
    <property type="match status" value="1"/>
</dbReference>